<feature type="signal peptide" evidence="1">
    <location>
        <begin position="1"/>
        <end position="22"/>
    </location>
</feature>
<organism evidence="2 3">
    <name type="scientific">Dechloromonas hankyongensis</name>
    <dbReference type="NCBI Taxonomy" id="2908002"/>
    <lineage>
        <taxon>Bacteria</taxon>
        <taxon>Pseudomonadati</taxon>
        <taxon>Pseudomonadota</taxon>
        <taxon>Betaproteobacteria</taxon>
        <taxon>Rhodocyclales</taxon>
        <taxon>Azonexaceae</taxon>
        <taxon>Dechloromonas</taxon>
    </lineage>
</organism>
<name>A0ABS9K1W6_9RHOO</name>
<comment type="caution">
    <text evidence="2">The sequence shown here is derived from an EMBL/GenBank/DDBJ whole genome shotgun (WGS) entry which is preliminary data.</text>
</comment>
<sequence length="299" mass="32479">MNRLPYSVAGFACLCASALSYAAVVEEVIDVPVRVKTIYGQEANQTIKVTLFRDDQREKAPYLVLNHGRPASETDFFKMKRQRFAENSAYFVWLGFAVLVPTRVGYGESGGLDVEYSGRCNSRNFAPVYAAAAEQTIAVLEAATGLPHVDLSRGIAVGQSFGGMTSITLATLDVPGLIGAVNFAGGDGGNPSEHPENPCSAHRLATLYSDYGAAAKVPTLWLYSENDRYWGAELPRKWFKGFVDAGGKGQFVQLPPYKDNGHGIFTGNPDSWKPAFEAFLRDVGFQLPPPREGVSALRQ</sequence>
<evidence type="ECO:0008006" key="4">
    <source>
        <dbReference type="Google" id="ProtNLM"/>
    </source>
</evidence>
<dbReference type="PANTHER" id="PTHR22946:SF0">
    <property type="entry name" value="DIENELACTONE HYDROLASE DOMAIN-CONTAINING PROTEIN"/>
    <property type="match status" value="1"/>
</dbReference>
<feature type="chain" id="PRO_5047489193" description="Dienelactone hydrolase" evidence="1">
    <location>
        <begin position="23"/>
        <end position="299"/>
    </location>
</feature>
<dbReference type="InterPro" id="IPR029058">
    <property type="entry name" value="AB_hydrolase_fold"/>
</dbReference>
<dbReference type="EMBL" id="JAKLTN010000002">
    <property type="protein sequence ID" value="MCG2577135.1"/>
    <property type="molecule type" value="Genomic_DNA"/>
</dbReference>
<dbReference type="PANTHER" id="PTHR22946">
    <property type="entry name" value="DIENELACTONE HYDROLASE DOMAIN-CONTAINING PROTEIN-RELATED"/>
    <property type="match status" value="1"/>
</dbReference>
<dbReference type="RefSeq" id="WP_275709885.1">
    <property type="nucleotide sequence ID" value="NZ_JAKLTN010000002.1"/>
</dbReference>
<evidence type="ECO:0000313" key="2">
    <source>
        <dbReference type="EMBL" id="MCG2577135.1"/>
    </source>
</evidence>
<accession>A0ABS9K1W6</accession>
<dbReference type="Proteomes" id="UP001165384">
    <property type="component" value="Unassembled WGS sequence"/>
</dbReference>
<gene>
    <name evidence="2" type="ORF">LZ012_09005</name>
</gene>
<keyword evidence="3" id="KW-1185">Reference proteome</keyword>
<keyword evidence="1" id="KW-0732">Signal</keyword>
<evidence type="ECO:0000256" key="1">
    <source>
        <dbReference type="SAM" id="SignalP"/>
    </source>
</evidence>
<dbReference type="InterPro" id="IPR050261">
    <property type="entry name" value="FrsA_esterase"/>
</dbReference>
<proteinExistence type="predicted"/>
<evidence type="ECO:0000313" key="3">
    <source>
        <dbReference type="Proteomes" id="UP001165384"/>
    </source>
</evidence>
<protein>
    <recommendedName>
        <fullName evidence="4">Dienelactone hydrolase</fullName>
    </recommendedName>
</protein>
<dbReference type="Gene3D" id="3.40.50.1820">
    <property type="entry name" value="alpha/beta hydrolase"/>
    <property type="match status" value="1"/>
</dbReference>
<reference evidence="2" key="1">
    <citation type="submission" date="2022-01" db="EMBL/GenBank/DDBJ databases">
        <authorList>
            <person name="Jo J.-H."/>
            <person name="Im W.-T."/>
        </authorList>
    </citation>
    <scope>NUCLEOTIDE SEQUENCE</scope>
    <source>
        <strain evidence="2">XY25</strain>
    </source>
</reference>
<dbReference type="SUPFAM" id="SSF53474">
    <property type="entry name" value="alpha/beta-Hydrolases"/>
    <property type="match status" value="1"/>
</dbReference>